<protein>
    <recommendedName>
        <fullName evidence="2">RNA polymerase sigma factor 70 region 4 type 2 domain-containing protein</fullName>
    </recommendedName>
</protein>
<evidence type="ECO:0000313" key="1">
    <source>
        <dbReference type="EMBL" id="SVA50805.1"/>
    </source>
</evidence>
<sequence length="259" mass="30388">MENFDSFEISLNNFTRKLKKSLKDTFGEKVFTMDEESFIPYLERIHTKDLYLTMGMSTGNEKAWEIFEERFAPKINDFAQYYADDEDIAEDVFAYTKSSLFVKIKKTGKPKIDSYNGRGSLESWLKVIVYREVITHQKNRVKTISLDSIVLGVEEDHDYISEIKTISKILTSGFKSLEEKDKVLLREYYILKQPERILADKYNVNVSTISRRLRKICDHLYVVFFTLAKSDFHLEKQEAQEMFSKFGKSWHSNVAEILA</sequence>
<dbReference type="Gene3D" id="1.10.1740.10">
    <property type="match status" value="1"/>
</dbReference>
<name>A0A381WE87_9ZZZZ</name>
<dbReference type="InterPro" id="IPR013325">
    <property type="entry name" value="RNA_pol_sigma_r2"/>
</dbReference>
<dbReference type="GO" id="GO:0003700">
    <property type="term" value="F:DNA-binding transcription factor activity"/>
    <property type="evidence" value="ECO:0007669"/>
    <property type="project" value="InterPro"/>
</dbReference>
<evidence type="ECO:0008006" key="2">
    <source>
        <dbReference type="Google" id="ProtNLM"/>
    </source>
</evidence>
<dbReference type="EMBL" id="UINC01011521">
    <property type="protein sequence ID" value="SVA50805.1"/>
    <property type="molecule type" value="Genomic_DNA"/>
</dbReference>
<organism evidence="1">
    <name type="scientific">marine metagenome</name>
    <dbReference type="NCBI Taxonomy" id="408172"/>
    <lineage>
        <taxon>unclassified sequences</taxon>
        <taxon>metagenomes</taxon>
        <taxon>ecological metagenomes</taxon>
    </lineage>
</organism>
<reference evidence="1" key="1">
    <citation type="submission" date="2018-05" db="EMBL/GenBank/DDBJ databases">
        <authorList>
            <person name="Lanie J.A."/>
            <person name="Ng W.-L."/>
            <person name="Kazmierczak K.M."/>
            <person name="Andrzejewski T.M."/>
            <person name="Davidsen T.M."/>
            <person name="Wayne K.J."/>
            <person name="Tettelin H."/>
            <person name="Glass J.I."/>
            <person name="Rusch D."/>
            <person name="Podicherti R."/>
            <person name="Tsui H.-C.T."/>
            <person name="Winkler M.E."/>
        </authorList>
    </citation>
    <scope>NUCLEOTIDE SEQUENCE</scope>
</reference>
<dbReference type="InterPro" id="IPR014284">
    <property type="entry name" value="RNA_pol_sigma-70_dom"/>
</dbReference>
<gene>
    <name evidence="1" type="ORF">METZ01_LOCUS103659</name>
</gene>
<dbReference type="GO" id="GO:0006352">
    <property type="term" value="P:DNA-templated transcription initiation"/>
    <property type="evidence" value="ECO:0007669"/>
    <property type="project" value="InterPro"/>
</dbReference>
<accession>A0A381WE87</accession>
<dbReference type="NCBIfam" id="TIGR02937">
    <property type="entry name" value="sigma70-ECF"/>
    <property type="match status" value="1"/>
</dbReference>
<proteinExistence type="predicted"/>
<dbReference type="AlphaFoldDB" id="A0A381WE87"/>
<dbReference type="SUPFAM" id="SSF88946">
    <property type="entry name" value="Sigma2 domain of RNA polymerase sigma factors"/>
    <property type="match status" value="1"/>
</dbReference>